<gene>
    <name evidence="5" type="ORF">WJX72_002206</name>
</gene>
<protein>
    <recommendedName>
        <fullName evidence="7">S-adenosyl-L-methionine-dependent methyltransferase</fullName>
    </recommendedName>
</protein>
<keyword evidence="6" id="KW-1185">Reference proteome</keyword>
<evidence type="ECO:0000313" key="5">
    <source>
        <dbReference type="EMBL" id="KAK9828813.1"/>
    </source>
</evidence>
<proteinExistence type="inferred from homology"/>
<dbReference type="Proteomes" id="UP001489004">
    <property type="component" value="Unassembled WGS sequence"/>
</dbReference>
<dbReference type="NCBIfam" id="TIGR00027">
    <property type="entry name" value="mthyl_TIGR00027"/>
    <property type="match status" value="1"/>
</dbReference>
<evidence type="ECO:0000256" key="2">
    <source>
        <dbReference type="ARBA" id="ARBA00022603"/>
    </source>
</evidence>
<evidence type="ECO:0000313" key="6">
    <source>
        <dbReference type="Proteomes" id="UP001489004"/>
    </source>
</evidence>
<evidence type="ECO:0008006" key="7">
    <source>
        <dbReference type="Google" id="ProtNLM"/>
    </source>
</evidence>
<dbReference type="AlphaFoldDB" id="A0AAW1R4T2"/>
<dbReference type="PANTHER" id="PTHR43619">
    <property type="entry name" value="S-ADENOSYL-L-METHIONINE-DEPENDENT METHYLTRANSFERASE YKTD-RELATED"/>
    <property type="match status" value="1"/>
</dbReference>
<dbReference type="InterPro" id="IPR029063">
    <property type="entry name" value="SAM-dependent_MTases_sf"/>
</dbReference>
<accession>A0AAW1R4T2</accession>
<dbReference type="GO" id="GO:0008168">
    <property type="term" value="F:methyltransferase activity"/>
    <property type="evidence" value="ECO:0007669"/>
    <property type="project" value="UniProtKB-KW"/>
</dbReference>
<dbReference type="PANTHER" id="PTHR43619:SF2">
    <property type="entry name" value="S-ADENOSYL-L-METHIONINE-DEPENDENT METHYLTRANSFERASES SUPERFAMILY PROTEIN"/>
    <property type="match status" value="1"/>
</dbReference>
<dbReference type="SUPFAM" id="SSF53335">
    <property type="entry name" value="S-adenosyl-L-methionine-dependent methyltransferases"/>
    <property type="match status" value="1"/>
</dbReference>
<keyword evidence="2" id="KW-0489">Methyltransferase</keyword>
<feature type="compositionally biased region" description="Polar residues" evidence="4">
    <location>
        <begin position="27"/>
        <end position="52"/>
    </location>
</feature>
<sequence>MGRGMEDEPAILFKSTEQEVDGVKGSSELQVAASTGPRTRPQHASNPKQFSKGSRRGGLLRGLTFWWPTNYSMLLFRTINRDMDLPNHNDDHVAQLLSSHLMPIRARITQCMPGSLTAWKRTVEHPKRGTPGVCNFVDARTKWFDQAVRMAIEEGISQVVIIAAGFDTRAYRMHAPGVKFFEIDLPHASAKKQSLIEKVLKDATKYPRPEYIAADLSCISLARALSTSSYEPAQKTIFTCEGLLYYLPQGAAHRLMADVGQLSLPGSRFLFDFLHLDVLQGTSNPCAYACTAKSVANKGEPFVSGMQPTPAAVRAFFWPHGFDLSELLGPREMAAHMLPHLVWDQEVPPILSFFSFAEGTKLASSDRE</sequence>
<feature type="region of interest" description="Disordered" evidence="4">
    <location>
        <begin position="1"/>
        <end position="55"/>
    </location>
</feature>
<dbReference type="GO" id="GO:0032259">
    <property type="term" value="P:methylation"/>
    <property type="evidence" value="ECO:0007669"/>
    <property type="project" value="UniProtKB-KW"/>
</dbReference>
<dbReference type="Gene3D" id="3.40.50.150">
    <property type="entry name" value="Vaccinia Virus protein VP39"/>
    <property type="match status" value="1"/>
</dbReference>
<evidence type="ECO:0000256" key="3">
    <source>
        <dbReference type="ARBA" id="ARBA00022679"/>
    </source>
</evidence>
<evidence type="ECO:0000256" key="4">
    <source>
        <dbReference type="SAM" id="MobiDB-lite"/>
    </source>
</evidence>
<dbReference type="EMBL" id="JALJOR010000001">
    <property type="protein sequence ID" value="KAK9828813.1"/>
    <property type="molecule type" value="Genomic_DNA"/>
</dbReference>
<reference evidence="5 6" key="1">
    <citation type="journal article" date="2024" name="Nat. Commun.">
        <title>Phylogenomics reveals the evolutionary origins of lichenization in chlorophyte algae.</title>
        <authorList>
            <person name="Puginier C."/>
            <person name="Libourel C."/>
            <person name="Otte J."/>
            <person name="Skaloud P."/>
            <person name="Haon M."/>
            <person name="Grisel S."/>
            <person name="Petersen M."/>
            <person name="Berrin J.G."/>
            <person name="Delaux P.M."/>
            <person name="Dal Grande F."/>
            <person name="Keller J."/>
        </authorList>
    </citation>
    <scope>NUCLEOTIDE SEQUENCE [LARGE SCALE GENOMIC DNA]</scope>
    <source>
        <strain evidence="5 6">SAG 2043</strain>
    </source>
</reference>
<evidence type="ECO:0000256" key="1">
    <source>
        <dbReference type="ARBA" id="ARBA00008138"/>
    </source>
</evidence>
<comment type="caution">
    <text evidence="5">The sequence shown here is derived from an EMBL/GenBank/DDBJ whole genome shotgun (WGS) entry which is preliminary data.</text>
</comment>
<dbReference type="Pfam" id="PF04072">
    <property type="entry name" value="LCM"/>
    <property type="match status" value="1"/>
</dbReference>
<dbReference type="InterPro" id="IPR011610">
    <property type="entry name" value="SAM_mthyl_Trfase_ML2640-like"/>
</dbReference>
<keyword evidence="3" id="KW-0808">Transferase</keyword>
<organism evidence="5 6">
    <name type="scientific">[Myrmecia] bisecta</name>
    <dbReference type="NCBI Taxonomy" id="41462"/>
    <lineage>
        <taxon>Eukaryota</taxon>
        <taxon>Viridiplantae</taxon>
        <taxon>Chlorophyta</taxon>
        <taxon>core chlorophytes</taxon>
        <taxon>Trebouxiophyceae</taxon>
        <taxon>Trebouxiales</taxon>
        <taxon>Trebouxiaceae</taxon>
        <taxon>Myrmecia</taxon>
    </lineage>
</organism>
<name>A0AAW1R4T2_9CHLO</name>
<comment type="similarity">
    <text evidence="1">Belongs to the UPF0677 family.</text>
</comment>
<dbReference type="InterPro" id="IPR007213">
    <property type="entry name" value="Ppm1/Ppm2/Tcmp"/>
</dbReference>